<keyword evidence="4" id="KW-1185">Reference proteome</keyword>
<keyword evidence="1" id="KW-0862">Zinc</keyword>
<keyword evidence="1" id="KW-0863">Zinc-finger</keyword>
<name>A0ABM1F5L2_PRICU</name>
<evidence type="ECO:0000313" key="5">
    <source>
        <dbReference type="RefSeq" id="XP_014679733.1"/>
    </source>
</evidence>
<feature type="region of interest" description="Disordered" evidence="2">
    <location>
        <begin position="251"/>
        <end position="370"/>
    </location>
</feature>
<dbReference type="Gene3D" id="3.30.160.60">
    <property type="entry name" value="Classic Zinc Finger"/>
    <property type="match status" value="1"/>
</dbReference>
<dbReference type="PANTHER" id="PTHR33936">
    <property type="entry name" value="PROTEIN CBG17840"/>
    <property type="match status" value="1"/>
</dbReference>
<feature type="compositionally biased region" description="Polar residues" evidence="2">
    <location>
        <begin position="251"/>
        <end position="267"/>
    </location>
</feature>
<dbReference type="GeneID" id="106819642"/>
<feature type="domain" description="C2H2-type" evidence="3">
    <location>
        <begin position="369"/>
        <end position="396"/>
    </location>
</feature>
<protein>
    <submittedName>
        <fullName evidence="5">Uncharacterized protein LOC106819642</fullName>
    </submittedName>
</protein>
<evidence type="ECO:0000256" key="2">
    <source>
        <dbReference type="SAM" id="MobiDB-lite"/>
    </source>
</evidence>
<dbReference type="PROSITE" id="PS50157">
    <property type="entry name" value="ZINC_FINGER_C2H2_2"/>
    <property type="match status" value="1"/>
</dbReference>
<gene>
    <name evidence="5" type="primary">LOC106819642</name>
</gene>
<feature type="compositionally biased region" description="Basic residues" evidence="2">
    <location>
        <begin position="384"/>
        <end position="397"/>
    </location>
</feature>
<dbReference type="InterPro" id="IPR052797">
    <property type="entry name" value="RegFact_GeneExpr_CellDeath"/>
</dbReference>
<dbReference type="SUPFAM" id="SSF54001">
    <property type="entry name" value="Cysteine proteinases"/>
    <property type="match status" value="1"/>
</dbReference>
<feature type="compositionally biased region" description="Low complexity" evidence="2">
    <location>
        <begin position="293"/>
        <end position="306"/>
    </location>
</feature>
<dbReference type="Proteomes" id="UP000695022">
    <property type="component" value="Unplaced"/>
</dbReference>
<dbReference type="PANTHER" id="PTHR33936:SF24">
    <property type="entry name" value="C2H2-TYPE DOMAIN-CONTAINING PROTEIN"/>
    <property type="match status" value="1"/>
</dbReference>
<feature type="region of interest" description="Disordered" evidence="2">
    <location>
        <begin position="384"/>
        <end position="413"/>
    </location>
</feature>
<organism evidence="4 5">
    <name type="scientific">Priapulus caudatus</name>
    <name type="common">Priapulid worm</name>
    <dbReference type="NCBI Taxonomy" id="37621"/>
    <lineage>
        <taxon>Eukaryota</taxon>
        <taxon>Metazoa</taxon>
        <taxon>Ecdysozoa</taxon>
        <taxon>Scalidophora</taxon>
        <taxon>Priapulida</taxon>
        <taxon>Priapulimorpha</taxon>
        <taxon>Priapulimorphida</taxon>
        <taxon>Priapulidae</taxon>
        <taxon>Priapulus</taxon>
    </lineage>
</organism>
<dbReference type="SMART" id="SM00355">
    <property type="entry name" value="ZnF_C2H2"/>
    <property type="match status" value="2"/>
</dbReference>
<keyword evidence="1" id="KW-0479">Metal-binding</keyword>
<evidence type="ECO:0000256" key="1">
    <source>
        <dbReference type="PROSITE-ProRule" id="PRU00042"/>
    </source>
</evidence>
<proteinExistence type="predicted"/>
<reference evidence="5" key="1">
    <citation type="submission" date="2025-08" db="UniProtKB">
        <authorList>
            <consortium name="RefSeq"/>
        </authorList>
    </citation>
    <scope>IDENTIFICATION</scope>
</reference>
<dbReference type="InterPro" id="IPR013087">
    <property type="entry name" value="Znf_C2H2_type"/>
</dbReference>
<accession>A0ABM1F5L2</accession>
<dbReference type="InterPro" id="IPR038765">
    <property type="entry name" value="Papain-like_cys_pep_sf"/>
</dbReference>
<evidence type="ECO:0000259" key="3">
    <source>
        <dbReference type="PROSITE" id="PS50157"/>
    </source>
</evidence>
<dbReference type="InterPro" id="IPR018289">
    <property type="entry name" value="MULE_transposase_dom"/>
</dbReference>
<evidence type="ECO:0000313" key="4">
    <source>
        <dbReference type="Proteomes" id="UP000695022"/>
    </source>
</evidence>
<dbReference type="Pfam" id="PF10551">
    <property type="entry name" value="MULE"/>
    <property type="match status" value="1"/>
</dbReference>
<dbReference type="RefSeq" id="XP_014679733.1">
    <property type="nucleotide sequence ID" value="XM_014824247.1"/>
</dbReference>
<dbReference type="PROSITE" id="PS00028">
    <property type="entry name" value="ZINC_FINGER_C2H2_1"/>
    <property type="match status" value="1"/>
</dbReference>
<sequence>MAFMSILAMTSDELSRLAASGSRGWLSTDHITWVLDKLNKSQNDVLLFCPNAVVDVQSTMARMSKSFNLGTLKRMVFVLNVGNRQGATTFIGGLGNNPPGNHWVLVVIELRPYKRIYYCDSLAWEFPAELLAAVNRFVTYIPQVGEFEQRHVSMAHCPQATTTNGHRCDGRCLNYSLQTCSSMCGVIALANAATAALNDDLLKWLTGPPSKNSLYLQHPSQHVYYLRRVLMAWFAEGKIELDYMLPPVGSMTSNQQSSDHNFSQWQKVSGRKGKTQPVDFSASPPRSDDAVDSSPSKTPSSNDSPSFVPPEAKMKDSLVNPPSSAPPKEQTKITSANLSPAKSKKRASSDNSSPLKAKKSSASKSCPKYQCNKCGQTLSSRNTLYKHRLRHRRRNNTKQHDNGKGKPVICPDCRDTENMPNGFDTTKQLIAHLNSDHDRKLVIEESTFNCWQDFQKWKQEEETITKTWYVRPRADRHTEYYNTTWLHCNRAGTFETRGSGKRPLKSQGTSKTGCSCPAFITAWTYVTGEVKAEYCLKHVGHRQESAYNRISPEMRTTIAAKLAQGVSMNSVLDYIRDNIVGPLHRDHLTTRADLRNIKQQYSINSMQKANNDADSVLFWVEEMTTEDYNPVICFKRQGEKSIYPGVENKDFLLGLQTEFQAKMFKQHAHKVVCLDGTHGTTAYDFQLITVMVIDDFNEGIPAAWLITNRETADALKVFFTSIRERCGNVQTDDFMSDDAEQYYNAWRYSFSRPNRKLLCSWHVDRSWRRKLNQCIKDREQQAEMYAVMKALQNEPSEAQFRRSLQQFLAWVKDISEPLANYFQKEYVGRVGEWAACFRAGSKTNTNMFVESFHRTLKHVYFERKQNRRVDHLIFKLGKISRDKAFEQLIKAEKGKSTIRQRESCKRHKQAEATVQRKGVLLLDSNSWTVESVSKKGTQYHVRRLRTAPCTCLLQCKFCNACVHKFKCTCPDYILRSLVCIHIHSVNIFYHSHITTQLEQDKVDHIEVEDFVHEREELSKIIHQEEQLKEEQQLQDLKTVALGKISELSDLIRQAPTRDTISSTLQHTRSAISVAKVLSVIGNDHHYLQTKSIPSNKLAEKQNNFLSTRKKKSVRHQMATMSDTTQTQLEEAGVEVCGFCLKENPPGMDNDTVDWIV</sequence>